<sequence>MRTLIAAAVVLAASAAAPAFAQNYAGNGYGGDIVRCESNDGRTRECPTGGGRVMLQKQISRAPCVEGRTWGSGRNGVWVSQGCRADFRVAGNGWGGGGNGDIVSCNSNDGRLNRCPINGRGGRVQLVRQVSRAACVEGRTWGSDRGSIWVSQGCRGEFAVGRGNGGGWNNSGYGGKVFRCESIDGRTRECAANTRAGVQLVRQLSDAACVQGRSWGYGRNGIWVSQGCRAEFRAY</sequence>
<dbReference type="EMBL" id="CP060711">
    <property type="protein sequence ID" value="QNN46895.1"/>
    <property type="molecule type" value="Genomic_DNA"/>
</dbReference>
<accession>A0A7G9QU70</accession>
<organism evidence="2 3">
    <name type="scientific">Thermomonas brevis</name>
    <dbReference type="NCBI Taxonomy" id="215691"/>
    <lineage>
        <taxon>Bacteria</taxon>
        <taxon>Pseudomonadati</taxon>
        <taxon>Pseudomonadota</taxon>
        <taxon>Gammaproteobacteria</taxon>
        <taxon>Lysobacterales</taxon>
        <taxon>Lysobacteraceae</taxon>
        <taxon>Thermomonas</taxon>
    </lineage>
</organism>
<dbReference type="RefSeq" id="WP_187570643.1">
    <property type="nucleotide sequence ID" value="NZ_CP060711.1"/>
</dbReference>
<protein>
    <submittedName>
        <fullName evidence="2">DUF3011 domain-containing protein</fullName>
    </submittedName>
</protein>
<reference evidence="2 3" key="1">
    <citation type="submission" date="2020-08" db="EMBL/GenBank/DDBJ databases">
        <title>Genome sequence of Thermomonas brevis KACC 16975T.</title>
        <authorList>
            <person name="Hyun D.-W."/>
            <person name="Bae J.-W."/>
        </authorList>
    </citation>
    <scope>NUCLEOTIDE SEQUENCE [LARGE SCALE GENOMIC DNA]</scope>
    <source>
        <strain evidence="2 3">KACC 16975</strain>
    </source>
</reference>
<feature type="signal peptide" evidence="1">
    <location>
        <begin position="1"/>
        <end position="21"/>
    </location>
</feature>
<evidence type="ECO:0000313" key="2">
    <source>
        <dbReference type="EMBL" id="QNN46895.1"/>
    </source>
</evidence>
<evidence type="ECO:0000256" key="1">
    <source>
        <dbReference type="SAM" id="SignalP"/>
    </source>
</evidence>
<proteinExistence type="predicted"/>
<dbReference type="Proteomes" id="UP000515977">
    <property type="component" value="Chromosome"/>
</dbReference>
<gene>
    <name evidence="2" type="ORF">H9L17_01590</name>
</gene>
<keyword evidence="1" id="KW-0732">Signal</keyword>
<keyword evidence="3" id="KW-1185">Reference proteome</keyword>
<name>A0A7G9QU70_9GAMM</name>
<dbReference type="Pfam" id="PF11218">
    <property type="entry name" value="DUF3011"/>
    <property type="match status" value="1"/>
</dbReference>
<dbReference type="KEGG" id="tbv:H9L17_01590"/>
<feature type="chain" id="PRO_5028827438" evidence="1">
    <location>
        <begin position="22"/>
        <end position="235"/>
    </location>
</feature>
<evidence type="ECO:0000313" key="3">
    <source>
        <dbReference type="Proteomes" id="UP000515977"/>
    </source>
</evidence>
<dbReference type="AlphaFoldDB" id="A0A7G9QU70"/>
<dbReference type="InterPro" id="IPR021381">
    <property type="entry name" value="DUF3011"/>
</dbReference>